<dbReference type="RefSeq" id="XP_032805191.1">
    <property type="nucleotide sequence ID" value="XM_032949300.1"/>
</dbReference>
<evidence type="ECO:0000256" key="1">
    <source>
        <dbReference type="ARBA" id="ARBA00004613"/>
    </source>
</evidence>
<dbReference type="SMART" id="SM00284">
    <property type="entry name" value="OLF"/>
    <property type="match status" value="1"/>
</dbReference>
<comment type="subcellular location">
    <subcellularLocation>
        <location evidence="1">Secreted</location>
    </subcellularLocation>
</comment>
<dbReference type="GO" id="GO:0007165">
    <property type="term" value="P:signal transduction"/>
    <property type="evidence" value="ECO:0007669"/>
    <property type="project" value="TreeGrafter"/>
</dbReference>
<dbReference type="InterPro" id="IPR050605">
    <property type="entry name" value="Olfactomedin-like_domain"/>
</dbReference>
<gene>
    <name evidence="7" type="primary">LOC116940047</name>
</gene>
<protein>
    <submittedName>
        <fullName evidence="7">Olfactomedin-like protein 3 isoform X1</fullName>
    </submittedName>
</protein>
<reference evidence="7" key="1">
    <citation type="submission" date="2025-08" db="UniProtKB">
        <authorList>
            <consortium name="RefSeq"/>
        </authorList>
    </citation>
    <scope>IDENTIFICATION</scope>
    <source>
        <tissue evidence="7">Sperm</tissue>
    </source>
</reference>
<feature type="region of interest" description="Disordered" evidence="4">
    <location>
        <begin position="124"/>
        <end position="178"/>
    </location>
</feature>
<dbReference type="CTD" id="283298"/>
<dbReference type="Pfam" id="PF02191">
    <property type="entry name" value="OLF"/>
    <property type="match status" value="1"/>
</dbReference>
<dbReference type="PANTHER" id="PTHR23192">
    <property type="entry name" value="OLFACTOMEDIN-RELATED"/>
    <property type="match status" value="1"/>
</dbReference>
<proteinExistence type="predicted"/>
<feature type="region of interest" description="Disordered" evidence="4">
    <location>
        <begin position="410"/>
        <end position="439"/>
    </location>
</feature>
<dbReference type="AlphaFoldDB" id="A0AAJ7WPD2"/>
<dbReference type="InterPro" id="IPR003112">
    <property type="entry name" value="Olfac-like_dom"/>
</dbReference>
<dbReference type="GO" id="GO:0005615">
    <property type="term" value="C:extracellular space"/>
    <property type="evidence" value="ECO:0007669"/>
    <property type="project" value="TreeGrafter"/>
</dbReference>
<evidence type="ECO:0000256" key="4">
    <source>
        <dbReference type="SAM" id="MobiDB-lite"/>
    </source>
</evidence>
<sequence length="559" mass="59708">MFNKGCPRLAEQHHPAVMTIALSAMLAVAAWAAVGPAGSARRGDAWRHDLLQADHTELRLSTLEDRLDKVYQDVDTVVRQYRDFEVEILSRLERMSHEAQHGNHWWDGMQVRLSELEKAMEGMDKKTNCDDVCRSRARPDDAGKPTSRGSGSGSPAPRQEQRLHQQSPGQGGKVQGGSVSLSGLTIKLGSPTKAEGKFANTTLVGPADVAKSSATQKLRSGPGSTGKQPATASSPAIRIRLAYKRDSECNVTLASVKSVKTVKRWGSPHGAWLKDPAVDVHRLFLFDGTEGGTATAYASTKAFAGLHRGATATRPGQRRQQGEAEAATGELLRLPSGWRGTGAVVYAGSVYYHRRDSTNEILRYDLAKSAVIGRVLVRGAGRVPVYELAPFTAIDLAVDEHGLWALHAVPAESEDDDDTHTDGDDGGDEPEGGGDLVLSKLDASSPAGGLRVEASWRTPCPSRGAQAAFVVCGSLHVVYAATRDRGAPWVACAFDPEAATTGGGGGVGDRAHLVPFPAPTAGAPPLSSLHYNRRERQLYAWADGYQALYKLGFAKKTGL</sequence>
<name>A0AAJ7WPD2_PETMA</name>
<evidence type="ECO:0000259" key="5">
    <source>
        <dbReference type="PROSITE" id="PS51132"/>
    </source>
</evidence>
<organism evidence="6 7">
    <name type="scientific">Petromyzon marinus</name>
    <name type="common">Sea lamprey</name>
    <dbReference type="NCBI Taxonomy" id="7757"/>
    <lineage>
        <taxon>Eukaryota</taxon>
        <taxon>Metazoa</taxon>
        <taxon>Chordata</taxon>
        <taxon>Craniata</taxon>
        <taxon>Vertebrata</taxon>
        <taxon>Cyclostomata</taxon>
        <taxon>Hyperoartia</taxon>
        <taxon>Petromyzontiformes</taxon>
        <taxon>Petromyzontidae</taxon>
        <taxon>Petromyzon</taxon>
    </lineage>
</organism>
<feature type="domain" description="Olfactomedin-like" evidence="5">
    <location>
        <begin position="248"/>
        <end position="555"/>
    </location>
</feature>
<dbReference type="Proteomes" id="UP001318040">
    <property type="component" value="Chromosome 7"/>
</dbReference>
<dbReference type="KEGG" id="pmrn:116940047"/>
<evidence type="ECO:0000256" key="2">
    <source>
        <dbReference type="ARBA" id="ARBA00022525"/>
    </source>
</evidence>
<comment type="caution">
    <text evidence="3">Lacks conserved residue(s) required for the propagation of feature annotation.</text>
</comment>
<dbReference type="PROSITE" id="PS51132">
    <property type="entry name" value="OLF"/>
    <property type="match status" value="1"/>
</dbReference>
<feature type="compositionally biased region" description="Basic and acidic residues" evidence="4">
    <location>
        <begin position="124"/>
        <end position="143"/>
    </location>
</feature>
<accession>A0AAJ7WPD2</accession>
<evidence type="ECO:0000313" key="7">
    <source>
        <dbReference type="RefSeq" id="XP_032805191.1"/>
    </source>
</evidence>
<feature type="compositionally biased region" description="Acidic residues" evidence="4">
    <location>
        <begin position="412"/>
        <end position="432"/>
    </location>
</feature>
<keyword evidence="6" id="KW-1185">Reference proteome</keyword>
<evidence type="ECO:0000313" key="6">
    <source>
        <dbReference type="Proteomes" id="UP001318040"/>
    </source>
</evidence>
<evidence type="ECO:0000256" key="3">
    <source>
        <dbReference type="PROSITE-ProRule" id="PRU00446"/>
    </source>
</evidence>
<keyword evidence="2" id="KW-0964">Secreted</keyword>
<feature type="region of interest" description="Disordered" evidence="4">
    <location>
        <begin position="210"/>
        <end position="233"/>
    </location>
</feature>
<dbReference type="PANTHER" id="PTHR23192:SF13">
    <property type="entry name" value="OLFACTOMEDIN-LIKE PROTEIN 1"/>
    <property type="match status" value="1"/>
</dbReference>